<dbReference type="RefSeq" id="WP_061536223.1">
    <property type="nucleotide sequence ID" value="NZ_WBPL01000007.1"/>
</dbReference>
<reference evidence="1 2" key="1">
    <citation type="submission" date="2019-10" db="EMBL/GenBank/DDBJ databases">
        <title>Bacillus from the desert of Cuatro Cinegas, Coahuila.</title>
        <authorList>
            <person name="Olmedo-Alvarez G."/>
            <person name="Saldana S."/>
            <person name="Barcelo D."/>
        </authorList>
    </citation>
    <scope>NUCLEOTIDE SEQUENCE [LARGE SCALE GENOMIC DNA]</scope>
    <source>
        <strain evidence="1 2">CH417_13T</strain>
    </source>
</reference>
<sequence>MLKSISKKDKKLSYEELAFNRAECGATMANIWSPKEEVFEEARELAFFVLRNRRELAFWKTKPGVVDVILDRAADQMWVELQHFDLEWYISEHFEEWVCVKHKQEWKEFNEMVQPIRQIKYALYPLLNPDENEVKEDIRYYTEMEINDMKEEQN</sequence>
<accession>A0A9W7QGH9</accession>
<organism evidence="1 2">
    <name type="scientific">Bacillus cereus</name>
    <dbReference type="NCBI Taxonomy" id="1396"/>
    <lineage>
        <taxon>Bacteria</taxon>
        <taxon>Bacillati</taxon>
        <taxon>Bacillota</taxon>
        <taxon>Bacilli</taxon>
        <taxon>Bacillales</taxon>
        <taxon>Bacillaceae</taxon>
        <taxon>Bacillus</taxon>
        <taxon>Bacillus cereus group</taxon>
    </lineage>
</organism>
<protein>
    <submittedName>
        <fullName evidence="1">Uncharacterized protein</fullName>
    </submittedName>
</protein>
<comment type="caution">
    <text evidence="1">The sequence shown here is derived from an EMBL/GenBank/DDBJ whole genome shotgun (WGS) entry which is preliminary data.</text>
</comment>
<dbReference type="AlphaFoldDB" id="A0A9W7QGH9"/>
<name>A0A9W7QGH9_BACCE</name>
<evidence type="ECO:0000313" key="1">
    <source>
        <dbReference type="EMBL" id="KAB2397466.1"/>
    </source>
</evidence>
<dbReference type="EMBL" id="WBPP01000011">
    <property type="protein sequence ID" value="KAB2397466.1"/>
    <property type="molecule type" value="Genomic_DNA"/>
</dbReference>
<gene>
    <name evidence="1" type="ORF">F8172_10390</name>
</gene>
<dbReference type="Proteomes" id="UP000475765">
    <property type="component" value="Unassembled WGS sequence"/>
</dbReference>
<proteinExistence type="predicted"/>
<evidence type="ECO:0000313" key="2">
    <source>
        <dbReference type="Proteomes" id="UP000475765"/>
    </source>
</evidence>